<keyword evidence="19" id="KW-1185">Reference proteome</keyword>
<feature type="domain" description="RuvB-like AAA-lid" evidence="17">
    <location>
        <begin position="280"/>
        <end position="345"/>
    </location>
</feature>
<keyword evidence="9 15" id="KW-0805">Transcription regulation</keyword>
<keyword evidence="4 15" id="KW-0227">DNA damage</keyword>
<evidence type="ECO:0000256" key="4">
    <source>
        <dbReference type="ARBA" id="ARBA00022763"/>
    </source>
</evidence>
<keyword evidence="11 15" id="KW-0804">Transcription</keyword>
<proteinExistence type="inferred from homology"/>
<evidence type="ECO:0000259" key="16">
    <source>
        <dbReference type="Pfam" id="PF06068"/>
    </source>
</evidence>
<comment type="caution">
    <text evidence="18">The sequence shown here is derived from an EMBL/GenBank/DDBJ whole genome shotgun (WGS) entry which is preliminary data.</text>
</comment>
<keyword evidence="8 15" id="KW-0156">Chromatin regulator</keyword>
<dbReference type="InterPro" id="IPR010339">
    <property type="entry name" value="TIP49_P-loop"/>
</dbReference>
<keyword evidence="5 15" id="KW-0378">Hydrolase</keyword>
<comment type="similarity">
    <text evidence="2 15">Belongs to the RuvB family.</text>
</comment>
<dbReference type="Proteomes" id="UP000022910">
    <property type="component" value="Unassembled WGS sequence"/>
</dbReference>
<dbReference type="AlphaFoldDB" id="A0A015M7I1"/>
<dbReference type="FunFam" id="1.10.8.60:FF:000010">
    <property type="entry name" value="RuvB-like helicase"/>
    <property type="match status" value="1"/>
</dbReference>
<sequence length="386" mass="43749">MAQALGKDIPFTMLAASEIFSLEMSKTEALTQAFRRSIGVRIKEEAEIIEGEVVEIQIDRSITGGNKTGKITLKTTDMETIFELGHKMIDVLNKEKVLAGDVITIDKSSGKISKLGRSFTRARDYDAMGADTRFVQCPEGELQKRKEVVHTVSLHEIDVINSRTQGFLALFSGDTGEIKPEVRDQINTKVTEWREEGKAEIIPGVLFIDEVHMLDIECFSYLNRALEDERAPVVIMASNRGITRIRGTKYKSPHGIPIDLLDRLLIISTIPYDDNSIKQILTIRCQEEDVTMTEEARDILTKIGMETSLRYAIHLITAAHLVAKKRKASSVDVVDIRRVYRLFLDEKRSVNYLREFQEQYMFNEIPVEMEGVENTIVTENTDAMET</sequence>
<dbReference type="EMBL" id="JEMT01024416">
    <property type="protein sequence ID" value="EXX62808.1"/>
    <property type="molecule type" value="Genomic_DNA"/>
</dbReference>
<comment type="function">
    <text evidence="15">DNA helicase participates in several chromatin remodeling complexes, including the SWR1 and the INO80 complexes.</text>
</comment>
<keyword evidence="3 15" id="KW-0547">Nucleotide-binding</keyword>
<evidence type="ECO:0000256" key="7">
    <source>
        <dbReference type="ARBA" id="ARBA00022840"/>
    </source>
</evidence>
<dbReference type="EC" id="3.6.4.12" evidence="15"/>
<comment type="subcellular location">
    <subcellularLocation>
        <location evidence="1 15">Nucleus</location>
    </subcellularLocation>
</comment>
<accession>A0A015M7I1</accession>
<evidence type="ECO:0000256" key="2">
    <source>
        <dbReference type="ARBA" id="ARBA00007519"/>
    </source>
</evidence>
<dbReference type="Pfam" id="PF06068">
    <property type="entry name" value="TIP49"/>
    <property type="match status" value="1"/>
</dbReference>
<keyword evidence="12 15" id="KW-0234">DNA repair</keyword>
<dbReference type="GO" id="GO:0003678">
    <property type="term" value="F:DNA helicase activity"/>
    <property type="evidence" value="ECO:0007669"/>
    <property type="project" value="UniProtKB-EC"/>
</dbReference>
<reference evidence="18 19" key="1">
    <citation type="submission" date="2014-02" db="EMBL/GenBank/DDBJ databases">
        <title>Single nucleus genome sequencing reveals high similarity among nuclei of an endomycorrhizal fungus.</title>
        <authorList>
            <person name="Lin K."/>
            <person name="Geurts R."/>
            <person name="Zhang Z."/>
            <person name="Limpens E."/>
            <person name="Saunders D.G."/>
            <person name="Mu D."/>
            <person name="Pang E."/>
            <person name="Cao H."/>
            <person name="Cha H."/>
            <person name="Lin T."/>
            <person name="Zhou Q."/>
            <person name="Shang Y."/>
            <person name="Li Y."/>
            <person name="Ivanov S."/>
            <person name="Sharma T."/>
            <person name="Velzen R.V."/>
            <person name="Ruijter N.D."/>
            <person name="Aanen D.K."/>
            <person name="Win J."/>
            <person name="Kamoun S."/>
            <person name="Bisseling T."/>
            <person name="Huang S."/>
        </authorList>
    </citation>
    <scope>NUCLEOTIDE SEQUENCE [LARGE SCALE GENOMIC DNA]</scope>
    <source>
        <strain evidence="19">DAOM197198w</strain>
    </source>
</reference>
<feature type="domain" description="TIP49 P-loop" evidence="16">
    <location>
        <begin position="1"/>
        <end position="274"/>
    </location>
</feature>
<dbReference type="GO" id="GO:0031011">
    <property type="term" value="C:Ino80 complex"/>
    <property type="evidence" value="ECO:0007669"/>
    <property type="project" value="UniProtKB-ARBA"/>
</dbReference>
<dbReference type="FunFam" id="3.40.50.300:FF:002221">
    <property type="entry name" value="RuvB-like 2"/>
    <property type="match status" value="1"/>
</dbReference>
<dbReference type="InterPro" id="IPR012340">
    <property type="entry name" value="NA-bd_OB-fold"/>
</dbReference>
<evidence type="ECO:0000256" key="5">
    <source>
        <dbReference type="ARBA" id="ARBA00022801"/>
    </source>
</evidence>
<dbReference type="SUPFAM" id="SSF50249">
    <property type="entry name" value="Nucleic acid-binding proteins"/>
    <property type="match status" value="1"/>
</dbReference>
<keyword evidence="6 15" id="KW-0347">Helicase</keyword>
<dbReference type="InterPro" id="IPR027238">
    <property type="entry name" value="RuvB-like"/>
</dbReference>
<evidence type="ECO:0000256" key="3">
    <source>
        <dbReference type="ARBA" id="ARBA00022741"/>
    </source>
</evidence>
<comment type="catalytic activity">
    <reaction evidence="14 15">
        <text>ATP + H2O = ADP + phosphate + H(+)</text>
        <dbReference type="Rhea" id="RHEA:13065"/>
        <dbReference type="ChEBI" id="CHEBI:15377"/>
        <dbReference type="ChEBI" id="CHEBI:15378"/>
        <dbReference type="ChEBI" id="CHEBI:30616"/>
        <dbReference type="ChEBI" id="CHEBI:43474"/>
        <dbReference type="ChEBI" id="CHEBI:456216"/>
        <dbReference type="EC" id="3.6.4.12"/>
    </reaction>
</comment>
<dbReference type="GO" id="GO:0006325">
    <property type="term" value="P:chromatin organization"/>
    <property type="evidence" value="ECO:0007669"/>
    <property type="project" value="UniProtKB-KW"/>
</dbReference>
<evidence type="ECO:0000256" key="9">
    <source>
        <dbReference type="ARBA" id="ARBA00023015"/>
    </source>
</evidence>
<evidence type="ECO:0000256" key="12">
    <source>
        <dbReference type="ARBA" id="ARBA00023204"/>
    </source>
</evidence>
<dbReference type="Pfam" id="PF17856">
    <property type="entry name" value="TIP49_C"/>
    <property type="match status" value="1"/>
</dbReference>
<dbReference type="GO" id="GO:0000812">
    <property type="term" value="C:Swr1 complex"/>
    <property type="evidence" value="ECO:0007669"/>
    <property type="project" value="UniProtKB-ARBA"/>
</dbReference>
<dbReference type="PANTHER" id="PTHR11093">
    <property type="entry name" value="RUVB-RELATED REPTIN AND PONTIN"/>
    <property type="match status" value="1"/>
</dbReference>
<evidence type="ECO:0000259" key="17">
    <source>
        <dbReference type="Pfam" id="PF17856"/>
    </source>
</evidence>
<keyword evidence="7 15" id="KW-0067">ATP-binding</keyword>
<dbReference type="GO" id="GO:0005524">
    <property type="term" value="F:ATP binding"/>
    <property type="evidence" value="ECO:0007669"/>
    <property type="project" value="UniProtKB-KW"/>
</dbReference>
<evidence type="ECO:0000256" key="15">
    <source>
        <dbReference type="RuleBase" id="RU363048"/>
    </source>
</evidence>
<evidence type="ECO:0000256" key="10">
    <source>
        <dbReference type="ARBA" id="ARBA00023159"/>
    </source>
</evidence>
<dbReference type="InterPro" id="IPR027417">
    <property type="entry name" value="P-loop_NTPase"/>
</dbReference>
<keyword evidence="10" id="KW-0010">Activator</keyword>
<protein>
    <recommendedName>
        <fullName evidence="15">RuvB-like helicase</fullName>
        <ecNumber evidence="15">3.6.4.12</ecNumber>
    </recommendedName>
</protein>
<dbReference type="HOGENOM" id="CLU_028311_0_1_1"/>
<evidence type="ECO:0000256" key="11">
    <source>
        <dbReference type="ARBA" id="ARBA00023163"/>
    </source>
</evidence>
<organism evidence="18 19">
    <name type="scientific">Rhizophagus irregularis (strain DAOM 197198w)</name>
    <name type="common">Glomus intraradices</name>
    <dbReference type="NCBI Taxonomy" id="1432141"/>
    <lineage>
        <taxon>Eukaryota</taxon>
        <taxon>Fungi</taxon>
        <taxon>Fungi incertae sedis</taxon>
        <taxon>Mucoromycota</taxon>
        <taxon>Glomeromycotina</taxon>
        <taxon>Glomeromycetes</taxon>
        <taxon>Glomerales</taxon>
        <taxon>Glomeraceae</taxon>
        <taxon>Rhizophagus</taxon>
    </lineage>
</organism>
<gene>
    <name evidence="18" type="ORF">RirG_158260</name>
</gene>
<dbReference type="Gene3D" id="3.40.50.300">
    <property type="entry name" value="P-loop containing nucleotide triphosphate hydrolases"/>
    <property type="match status" value="2"/>
</dbReference>
<evidence type="ECO:0000256" key="13">
    <source>
        <dbReference type="ARBA" id="ARBA00023242"/>
    </source>
</evidence>
<dbReference type="InterPro" id="IPR041048">
    <property type="entry name" value="RuvB-like_C"/>
</dbReference>
<dbReference type="SUPFAM" id="SSF52540">
    <property type="entry name" value="P-loop containing nucleoside triphosphate hydrolases"/>
    <property type="match status" value="1"/>
</dbReference>
<evidence type="ECO:0000256" key="14">
    <source>
        <dbReference type="ARBA" id="ARBA00047995"/>
    </source>
</evidence>
<dbReference type="GO" id="GO:0006281">
    <property type="term" value="P:DNA repair"/>
    <property type="evidence" value="ECO:0007669"/>
    <property type="project" value="UniProtKB-KW"/>
</dbReference>
<evidence type="ECO:0000256" key="8">
    <source>
        <dbReference type="ARBA" id="ARBA00022853"/>
    </source>
</evidence>
<evidence type="ECO:0000313" key="18">
    <source>
        <dbReference type="EMBL" id="EXX62808.1"/>
    </source>
</evidence>
<name>A0A015M7I1_RHIIW</name>
<keyword evidence="13 15" id="KW-0539">Nucleus</keyword>
<dbReference type="GO" id="GO:0016887">
    <property type="term" value="F:ATP hydrolysis activity"/>
    <property type="evidence" value="ECO:0007669"/>
    <property type="project" value="RHEA"/>
</dbReference>
<evidence type="ECO:0000256" key="1">
    <source>
        <dbReference type="ARBA" id="ARBA00004123"/>
    </source>
</evidence>
<dbReference type="Gene3D" id="1.10.8.60">
    <property type="match status" value="1"/>
</dbReference>
<evidence type="ECO:0000313" key="19">
    <source>
        <dbReference type="Proteomes" id="UP000022910"/>
    </source>
</evidence>
<evidence type="ECO:0000256" key="6">
    <source>
        <dbReference type="ARBA" id="ARBA00022806"/>
    </source>
</evidence>